<keyword evidence="3" id="KW-0489">Methyltransferase</keyword>
<dbReference type="InterPro" id="IPR050091">
    <property type="entry name" value="PKS_NRPS_Biosynth_Enz"/>
</dbReference>
<dbReference type="InterPro" id="IPR006162">
    <property type="entry name" value="Ppantetheine_attach_site"/>
</dbReference>
<dbReference type="SUPFAM" id="SSF51735">
    <property type="entry name" value="NAD(P)-binding Rossmann-fold domains"/>
    <property type="match status" value="2"/>
</dbReference>
<accession>A0A5C6GGS2</accession>
<feature type="domain" description="Ketosynthase family 3 (KS3)" evidence="10">
    <location>
        <begin position="2"/>
        <end position="436"/>
    </location>
</feature>
<dbReference type="GO" id="GO:0008168">
    <property type="term" value="F:methyltransferase activity"/>
    <property type="evidence" value="ECO:0007669"/>
    <property type="project" value="UniProtKB-KW"/>
</dbReference>
<dbReference type="GO" id="GO:0031177">
    <property type="term" value="F:phosphopantetheine binding"/>
    <property type="evidence" value="ECO:0007669"/>
    <property type="project" value="InterPro"/>
</dbReference>
<dbReference type="SMART" id="SM00822">
    <property type="entry name" value="PKS_KR"/>
    <property type="match status" value="1"/>
</dbReference>
<dbReference type="Pfam" id="PF14765">
    <property type="entry name" value="PS-DH"/>
    <property type="match status" value="1"/>
</dbReference>
<gene>
    <name evidence="12" type="ORF">ED733_000881</name>
</gene>
<evidence type="ECO:0000256" key="3">
    <source>
        <dbReference type="ARBA" id="ARBA00022603"/>
    </source>
</evidence>
<dbReference type="PANTHER" id="PTHR43775:SF20">
    <property type="entry name" value="HYBRID PKS-NRPS SYNTHETASE APDA"/>
    <property type="match status" value="1"/>
</dbReference>
<evidence type="ECO:0000259" key="11">
    <source>
        <dbReference type="PROSITE" id="PS52019"/>
    </source>
</evidence>
<evidence type="ECO:0000256" key="1">
    <source>
        <dbReference type="ARBA" id="ARBA00022450"/>
    </source>
</evidence>
<dbReference type="PROSITE" id="PS00606">
    <property type="entry name" value="KS3_1"/>
    <property type="match status" value="1"/>
</dbReference>
<dbReference type="SMART" id="SM00826">
    <property type="entry name" value="PKS_DH"/>
    <property type="match status" value="1"/>
</dbReference>
<evidence type="ECO:0000256" key="8">
    <source>
        <dbReference type="SAM" id="MobiDB-lite"/>
    </source>
</evidence>
<dbReference type="InterPro" id="IPR036291">
    <property type="entry name" value="NAD(P)-bd_dom_sf"/>
</dbReference>
<dbReference type="InterPro" id="IPR014043">
    <property type="entry name" value="Acyl_transferase_dom"/>
</dbReference>
<dbReference type="InterPro" id="IPR049900">
    <property type="entry name" value="PKS_mFAS_DH"/>
</dbReference>
<dbReference type="SMART" id="SM00827">
    <property type="entry name" value="PKS_AT"/>
    <property type="match status" value="1"/>
</dbReference>
<dbReference type="InterPro" id="IPR057326">
    <property type="entry name" value="KR_dom"/>
</dbReference>
<dbReference type="GO" id="GO:0016491">
    <property type="term" value="F:oxidoreductase activity"/>
    <property type="evidence" value="ECO:0007669"/>
    <property type="project" value="UniProtKB-KW"/>
</dbReference>
<dbReference type="InterPro" id="IPR018201">
    <property type="entry name" value="Ketoacyl_synth_AS"/>
</dbReference>
<dbReference type="SUPFAM" id="SSF52151">
    <property type="entry name" value="FabD/lysophospholipase-like"/>
    <property type="match status" value="1"/>
</dbReference>
<dbReference type="SUPFAM" id="SSF53335">
    <property type="entry name" value="S-adenosyl-L-methionine-dependent methyltransferases"/>
    <property type="match status" value="1"/>
</dbReference>
<dbReference type="PROSITE" id="PS52004">
    <property type="entry name" value="KS3_2"/>
    <property type="match status" value="1"/>
</dbReference>
<keyword evidence="2" id="KW-0597">Phosphoprotein</keyword>
<dbReference type="Gene3D" id="3.40.366.10">
    <property type="entry name" value="Malonyl-Coenzyme A Acyl Carrier Protein, domain 2"/>
    <property type="match status" value="1"/>
</dbReference>
<evidence type="ECO:0000256" key="2">
    <source>
        <dbReference type="ARBA" id="ARBA00022553"/>
    </source>
</evidence>
<dbReference type="InterPro" id="IPR020807">
    <property type="entry name" value="PKS_DH"/>
</dbReference>
<dbReference type="Pfam" id="PF21089">
    <property type="entry name" value="PKS_DH_N"/>
    <property type="match status" value="1"/>
</dbReference>
<dbReference type="InterPro" id="IPR014030">
    <property type="entry name" value="Ketoacyl_synth_N"/>
</dbReference>
<keyword evidence="6" id="KW-0511">Multifunctional enzyme</keyword>
<dbReference type="InterPro" id="IPR032821">
    <property type="entry name" value="PKS_assoc"/>
</dbReference>
<dbReference type="InterPro" id="IPR016035">
    <property type="entry name" value="Acyl_Trfase/lysoPLipase"/>
</dbReference>
<dbReference type="InterPro" id="IPR020806">
    <property type="entry name" value="PKS_PP-bd"/>
</dbReference>
<evidence type="ECO:0000256" key="7">
    <source>
        <dbReference type="PROSITE-ProRule" id="PRU01363"/>
    </source>
</evidence>
<evidence type="ECO:0000313" key="13">
    <source>
        <dbReference type="Proteomes" id="UP000317257"/>
    </source>
</evidence>
<dbReference type="EMBL" id="SBHS01000007">
    <property type="protein sequence ID" value="TWU75376.1"/>
    <property type="molecule type" value="Genomic_DNA"/>
</dbReference>
<dbReference type="Pfam" id="PF07993">
    <property type="entry name" value="NAD_binding_4"/>
    <property type="match status" value="1"/>
</dbReference>
<dbReference type="GO" id="GO:0004312">
    <property type="term" value="F:fatty acid synthase activity"/>
    <property type="evidence" value="ECO:0007669"/>
    <property type="project" value="TreeGrafter"/>
</dbReference>
<reference evidence="13" key="1">
    <citation type="submission" date="2018-12" db="EMBL/GenBank/DDBJ databases">
        <title>The complete genome of Metarhizium rileyi, a key fungal pathogen of Lepidoptera.</title>
        <authorList>
            <person name="Binneck E."/>
            <person name="Lastra C.C.L."/>
            <person name="Sosa-Gomez D.R."/>
        </authorList>
    </citation>
    <scope>NUCLEOTIDE SEQUENCE [LARGE SCALE GENOMIC DNA]</scope>
    <source>
        <strain evidence="13">Cep018-CH2</strain>
    </source>
</reference>
<evidence type="ECO:0000256" key="4">
    <source>
        <dbReference type="ARBA" id="ARBA00022679"/>
    </source>
</evidence>
<feature type="active site" description="Proton donor; for dehydratase activity" evidence="7">
    <location>
        <position position="1127"/>
    </location>
</feature>
<feature type="domain" description="PKS/mFAS DH" evidence="11">
    <location>
        <begin position="918"/>
        <end position="1227"/>
    </location>
</feature>
<dbReference type="InterPro" id="IPR029063">
    <property type="entry name" value="SAM-dependent_MTases_sf"/>
</dbReference>
<evidence type="ECO:0000256" key="6">
    <source>
        <dbReference type="ARBA" id="ARBA00023268"/>
    </source>
</evidence>
<evidence type="ECO:0000259" key="10">
    <source>
        <dbReference type="PROSITE" id="PS52004"/>
    </source>
</evidence>
<dbReference type="InterPro" id="IPR013968">
    <property type="entry name" value="PKS_KR"/>
</dbReference>
<dbReference type="GO" id="GO:0006633">
    <property type="term" value="P:fatty acid biosynthetic process"/>
    <property type="evidence" value="ECO:0007669"/>
    <property type="project" value="InterPro"/>
</dbReference>
<dbReference type="Gene3D" id="3.10.129.110">
    <property type="entry name" value="Polyketide synthase dehydratase"/>
    <property type="match status" value="1"/>
</dbReference>
<feature type="region of interest" description="Disordered" evidence="8">
    <location>
        <begin position="2479"/>
        <end position="2525"/>
    </location>
</feature>
<dbReference type="SUPFAM" id="SSF55048">
    <property type="entry name" value="Probable ACP-binding domain of malonyl-CoA ACP transacylase"/>
    <property type="match status" value="1"/>
</dbReference>
<dbReference type="InterPro" id="IPR049552">
    <property type="entry name" value="PKS_DH_N"/>
</dbReference>
<feature type="region of interest" description="N-terminal hotdog fold" evidence="7">
    <location>
        <begin position="918"/>
        <end position="1052"/>
    </location>
</feature>
<feature type="region of interest" description="C-terminal hotdog fold" evidence="7">
    <location>
        <begin position="1067"/>
        <end position="1227"/>
    </location>
</feature>
<dbReference type="GO" id="GO:0032259">
    <property type="term" value="P:methylation"/>
    <property type="evidence" value="ECO:0007669"/>
    <property type="project" value="UniProtKB-KW"/>
</dbReference>
<dbReference type="InterPro" id="IPR013217">
    <property type="entry name" value="Methyltransf_12"/>
</dbReference>
<dbReference type="InterPro" id="IPR001227">
    <property type="entry name" value="Ac_transferase_dom_sf"/>
</dbReference>
<dbReference type="InterPro" id="IPR014031">
    <property type="entry name" value="Ketoacyl_synth_C"/>
</dbReference>
<dbReference type="Proteomes" id="UP000317257">
    <property type="component" value="Unassembled WGS sequence"/>
</dbReference>
<keyword evidence="5" id="KW-0560">Oxidoreductase</keyword>
<dbReference type="GO" id="GO:0004315">
    <property type="term" value="F:3-oxoacyl-[acyl-carrier-protein] synthase activity"/>
    <property type="evidence" value="ECO:0007669"/>
    <property type="project" value="InterPro"/>
</dbReference>
<dbReference type="PROSITE" id="PS52019">
    <property type="entry name" value="PKS_MFAS_DH"/>
    <property type="match status" value="1"/>
</dbReference>
<dbReference type="InterPro" id="IPR016039">
    <property type="entry name" value="Thiolase-like"/>
</dbReference>
<dbReference type="InterPro" id="IPR042104">
    <property type="entry name" value="PKS_dehydratase_sf"/>
</dbReference>
<evidence type="ECO:0000256" key="5">
    <source>
        <dbReference type="ARBA" id="ARBA00023002"/>
    </source>
</evidence>
<organism evidence="12 13">
    <name type="scientific">Metarhizium rileyi (strain RCEF 4871)</name>
    <name type="common">Nomuraea rileyi</name>
    <dbReference type="NCBI Taxonomy" id="1649241"/>
    <lineage>
        <taxon>Eukaryota</taxon>
        <taxon>Fungi</taxon>
        <taxon>Dikarya</taxon>
        <taxon>Ascomycota</taxon>
        <taxon>Pezizomycotina</taxon>
        <taxon>Sordariomycetes</taxon>
        <taxon>Hypocreomycetidae</taxon>
        <taxon>Hypocreales</taxon>
        <taxon>Clavicipitaceae</taxon>
        <taxon>Metarhizium</taxon>
    </lineage>
</organism>
<dbReference type="CDD" id="cd02440">
    <property type="entry name" value="AdoMet_MTases"/>
    <property type="match status" value="1"/>
</dbReference>
<protein>
    <submittedName>
        <fullName evidence="12">T1pks</fullName>
    </submittedName>
</protein>
<dbReference type="Pfam" id="PF02801">
    <property type="entry name" value="Ketoacyl-synt_C"/>
    <property type="match status" value="1"/>
</dbReference>
<keyword evidence="4" id="KW-0808">Transferase</keyword>
<sequence>MAEPIAIIGSACRLAGDVDSPSELWKLLQNPRDVRVEIPGRRFNAKGYYHPDGDHPGSSNVLHSYLINHDLSHFDAEFFGINPIEAKSMDPQQRLLLEVVYEALEASGISMASVKGTNTGVYVGVMSTDYQSIMQRDYQQIPRYFATGTGRSMLSNRISYFFDWHGPSITLDTACSSSLVAVHIAIQGLRSGETPLTVVCGTNLIIGPENYIVESKLNMLSPDGIGKMWDQEANGYARGDAITAVILKPLSAALENGDHIESVIRETGVNQDGATTGITMPSAAQQEALIRSTYRKAGLSPTIDRPHFFEAHGTGTPAGDPVEAQAIQQTFIEKGSTGLVSEAPLFVGSIKTVLGHTEGAAGIAALLKASLAVQHSCIPPNLHLNQISQRVKPFYAGLEIPQFARKWPGRPTNQPRRVSVNSFGFGGTNAHAIIESFQEGPFQPDSVSRDPGPFAPIIFSAASERSLRATLAAYEAFLGENANLDIHNLAWTLRERRSLLPYRASFAATSTEELRDKIAVKIQDKDVTVGTRHGKGANKLLGIFTGQGAQYVGLGAEYLARSAAAQKIMQQLDASLARLPEPDRPAWSLEEEMLQSSPRIMMTDILQLAGVTFDMVVGHSSGEIGAAYAAGRLTATDAIRVAYYRGLHASLSSDPSKTKINKGAMIAVGTSAEDAAQLCEMDEFSGRISIAAYNSSNSVTISGDEDAISELEVILDDEKKFNRRLRVDKAYHSRHMLPSVEPYLKSLRACGIQVLPFSDRCKWFSSVHNSIVDGSYHLDLDGAYWAENMIRPVLFSQALSSAISVSKPDLVCEIGPHPALKGPASQTIQEVLKTSVPYVGTFDRESNPVEAMSCALGHLWSYLGSQVKLNDYERSMYEVAPECRLIKELPRYQWDHTASHWHESRGSRVLRQNRRPVHPLLGHVCPDSTKSHVTWKNLLRLNDLEWLEGHRVQGQVVFPASAYICSALEAARLLAEDEQIRLVEVRDVVIHQALAFAENGDGIEVLVSLEHISRVRPDRIRAHFSYSAAIDYRVDELSLAASGEIELYLGTPSTDLLPERPMTPPCMISVEHERFYDFLNGIGYNFTGRFRSLGTLRRKHRMSTCVVESQARGEEYSDFFIHPAELDACFQSIIVAYSYPKDDQLTSLHLPTRIGCVRLNPALCSHDRAVNDGSSFATCHASVVPSDCQAQNMGIAGSVDAYLYEANRAAMQVQNVRLVPLLGSQDDSEKKMFSGIQWIPCNPDGFLAASEHSVGEKHYDTMRTLDRISAFYLRQFTNSVPLDSSLRTEYPLCRYLEFSQHITSLVSSGKHAWLKQQWERDTLEDVMKAGAHLSDTIDMKIIRLVGEQMPRVFRGETTMLQQFRETGVLDDYYTHGFGFRESSRWMSRIVRQIAERYPHMNILEAAQGAGTGGATKDIIREIDKSFLTYTFTDISPAFFETAMESFSSHGERMSFKVLDIELDVVEQGYTEGGYDLVVASFVIHATAEIHRTLRNIRKLLKPGGFLVVGEGVHSGHNRVTGGFIFGSLPGWWLGVDDGRALSPLVETAEWNETLQHCGFSGIEARPPDSFEDIMGVSLFVSQALDDRLRLLRQPLSAPATTVFQKLFVIGGASRQSFSLVHQLCAILGRRAANTYHFTSLSDGDYSLMDFDSSVISLTELDGCFFDNPTPAAFANFTKLFEDERTILWITSGRLDHQPFSNMTVGFARTAVNEERNLRVQCLDVPDPETVQPQTIAQAALRLQLYQNSTDKQRVDMLWNVESEVLIDATGQSLIPRIRYLAMPNHRYNSTRSPRTRQVDTHGATVVLQKIEDEFVLKQGEVQPAGGGSVEDVRLRTLYAVVCSLKTAIGFKFLVMGVDVETGAGYVTLTPVLSSCLAVSKEALIPWQRGESSIGDSLTLLAAHLVSKPIVDSLFQDQSLLVHNPTTYLSHALSSQALDKGVKLTVTTDLVSADIPNSWLRLPPFLTQCQFTETKLQNSSCFLGLSDSRSVGNQNESTILSSLPRHCVKVMAKDIFATASCQDGVFEPELIRETLRAAIELLQNHQPKAGSLHHVEPVCIRNFVDGSWPGDPMAIIDWTLTSRLPVRFERLDCRPMFEAQRTYWMVGLSGPLGISLCDWAITQGATHIVLTSRRPKIDPNWVQGHERRGVCVTIMPCDVTDEPKLNSIYQSICLNRPPIRGVINGAMVLRDVSIRNMSFDQMSDVVKPKVLGSLYLDRIFHDKPLQFFILLSSINCIIGNPGQAHYAAANMYMCALAAQRRKRGLAATAINVGAVIGLGYIQRENHQALDRTVTTLMRLSEDDFHQIVAEGIEAGKMTSDSGPELSTGLLEMPTSLPNSPPWSRDARFSHFITILHSAEVDATTGREQPQAETIQDKLNGCKSHDDVKTVIKDAFAAQLRRMLQIPGEGQQLLTMRGNEIGLDSLVSVDIRAWFLKQFQVSVPTLQIMGSDTMLSLAYYAAERVPDEIVPQVATARPSASAELLSTDGGGLDISPKGPSSDRAASQRALSCPDTEQRRDGVESYDWDVESSPPALVISPEGTAIEGVVVVAAAPTSPPRVILLTGASGLLGHHLVDHLLTHTAAKLICIAVRRLKELLQSGRLPTHERITYYGGDLRLPDLGLSERDKTDIMSRTDLVIHNGADTSHLSSYSALKASNVESTRYLISLCARRRIPIHYISSGGAGLFSGEKTIPEASVTSASPPADGSYGYVTSKWVCERMLERASDMFGLDVCIHRPSTIIRQGQDTRDQRARLDWVNELLTYSRVLRAVPEVRFARGALDLVSVDKVCMEIIHRLSSPRELPGGRVSYVHEAGDTLIALDQLRLIGGDAGHLFAVIPMSDWLLQAKEAGLHAAVGALIEVLDSPGAPNLPRLRKDADLAGKLVDTTKTKQQVD</sequence>
<dbReference type="GO" id="GO:0044550">
    <property type="term" value="P:secondary metabolite biosynthetic process"/>
    <property type="evidence" value="ECO:0007669"/>
    <property type="project" value="UniProtKB-ARBA"/>
</dbReference>
<evidence type="ECO:0000313" key="12">
    <source>
        <dbReference type="EMBL" id="TWU75376.1"/>
    </source>
</evidence>
<dbReference type="SUPFAM" id="SSF53901">
    <property type="entry name" value="Thiolase-like"/>
    <property type="match status" value="1"/>
</dbReference>
<dbReference type="InterPro" id="IPR049551">
    <property type="entry name" value="PKS_DH_C"/>
</dbReference>
<feature type="active site" description="Proton acceptor; for dehydratase activity" evidence="7">
    <location>
        <position position="950"/>
    </location>
</feature>
<dbReference type="InterPro" id="IPR020841">
    <property type="entry name" value="PKS_Beta-ketoAc_synthase_dom"/>
</dbReference>
<dbReference type="CDD" id="cd00833">
    <property type="entry name" value="PKS"/>
    <property type="match status" value="1"/>
</dbReference>
<dbReference type="InterPro" id="IPR013120">
    <property type="entry name" value="FAR_NAD-bd"/>
</dbReference>
<feature type="domain" description="Carrier" evidence="9">
    <location>
        <begin position="2388"/>
        <end position="2463"/>
    </location>
</feature>
<dbReference type="PROSITE" id="PS00012">
    <property type="entry name" value="PHOSPHOPANTETHEINE"/>
    <property type="match status" value="1"/>
</dbReference>
<dbReference type="InterPro" id="IPR016036">
    <property type="entry name" value="Malonyl_transacylase_ACP-bd"/>
</dbReference>
<name>A0A5C6GGS2_METRR</name>
<evidence type="ECO:0000259" key="9">
    <source>
        <dbReference type="PROSITE" id="PS50075"/>
    </source>
</evidence>
<dbReference type="Gene3D" id="3.40.50.720">
    <property type="entry name" value="NAD(P)-binding Rossmann-like Domain"/>
    <property type="match status" value="2"/>
</dbReference>
<dbReference type="Pfam" id="PF08242">
    <property type="entry name" value="Methyltransf_12"/>
    <property type="match status" value="1"/>
</dbReference>
<comment type="caution">
    <text evidence="12">The sequence shown here is derived from an EMBL/GenBank/DDBJ whole genome shotgun (WGS) entry which is preliminary data.</text>
</comment>
<dbReference type="PROSITE" id="PS50075">
    <property type="entry name" value="CARRIER"/>
    <property type="match status" value="1"/>
</dbReference>
<dbReference type="Gene3D" id="3.40.50.150">
    <property type="entry name" value="Vaccinia Virus protein VP39"/>
    <property type="match status" value="1"/>
</dbReference>
<dbReference type="InterPro" id="IPR009081">
    <property type="entry name" value="PP-bd_ACP"/>
</dbReference>
<proteinExistence type="predicted"/>
<dbReference type="Pfam" id="PF08659">
    <property type="entry name" value="KR"/>
    <property type="match status" value="1"/>
</dbReference>
<keyword evidence="1" id="KW-0596">Phosphopantetheine</keyword>
<dbReference type="PANTHER" id="PTHR43775">
    <property type="entry name" value="FATTY ACID SYNTHASE"/>
    <property type="match status" value="1"/>
</dbReference>
<dbReference type="SMART" id="SM00823">
    <property type="entry name" value="PKS_PP"/>
    <property type="match status" value="1"/>
</dbReference>
<dbReference type="Gene3D" id="3.40.47.10">
    <property type="match status" value="1"/>
</dbReference>
<dbReference type="SMART" id="SM00825">
    <property type="entry name" value="PKS_KS"/>
    <property type="match status" value="1"/>
</dbReference>
<dbReference type="Pfam" id="PF00698">
    <property type="entry name" value="Acyl_transf_1"/>
    <property type="match status" value="1"/>
</dbReference>
<dbReference type="Pfam" id="PF16197">
    <property type="entry name" value="KAsynt_C_assoc"/>
    <property type="match status" value="1"/>
</dbReference>
<dbReference type="Pfam" id="PF00109">
    <property type="entry name" value="ketoacyl-synt"/>
    <property type="match status" value="1"/>
</dbReference>